<dbReference type="PANTHER" id="PTHR20974">
    <property type="entry name" value="UPF0585 PROTEIN CG18661"/>
    <property type="match status" value="1"/>
</dbReference>
<comment type="caution">
    <text evidence="2">The sequence shown here is derived from an EMBL/GenBank/DDBJ whole genome shotgun (WGS) entry which is preliminary data.</text>
</comment>
<reference evidence="2" key="1">
    <citation type="journal article" date="2023" name="Insect Mol. Biol.">
        <title>Genome sequencing provides insights into the evolution of gene families encoding plant cell wall-degrading enzymes in longhorned beetles.</title>
        <authorList>
            <person name="Shin N.R."/>
            <person name="Okamura Y."/>
            <person name="Kirsch R."/>
            <person name="Pauchet Y."/>
        </authorList>
    </citation>
    <scope>NUCLEOTIDE SEQUENCE</scope>
    <source>
        <strain evidence="2">AMC_N1</strain>
    </source>
</reference>
<dbReference type="Proteomes" id="UP001162162">
    <property type="component" value="Unassembled WGS sequence"/>
</dbReference>
<dbReference type="Gene3D" id="3.40.50.150">
    <property type="entry name" value="Vaccinia Virus protein VP39"/>
    <property type="match status" value="1"/>
</dbReference>
<gene>
    <name evidence="2" type="ORF">NQ318_002944</name>
</gene>
<sequence length="209" mass="23108">MSKKIFYPSADRNKGPILEILKLHFDANVDGKVLEIASGTGQHAAHFASHFPRLTFQPSEYDATLLDSIRAYARSTPTKNVRDPLVIDVLDDWGAWGVGGDFDYALNVNMIHVTPLSCSAALFENVARALKPGGLLVTYGAYADGGVLEPQSNRDFDRSIRARDPRCGVRDVQELRRMAEPHGIGLLHVYELPANNKCLIWRKTAGNHP</sequence>
<comment type="similarity">
    <text evidence="1">Belongs to the UPF0585 family.</text>
</comment>
<evidence type="ECO:0008006" key="4">
    <source>
        <dbReference type="Google" id="ProtNLM"/>
    </source>
</evidence>
<organism evidence="2 3">
    <name type="scientific">Aromia moschata</name>
    <dbReference type="NCBI Taxonomy" id="1265417"/>
    <lineage>
        <taxon>Eukaryota</taxon>
        <taxon>Metazoa</taxon>
        <taxon>Ecdysozoa</taxon>
        <taxon>Arthropoda</taxon>
        <taxon>Hexapoda</taxon>
        <taxon>Insecta</taxon>
        <taxon>Pterygota</taxon>
        <taxon>Neoptera</taxon>
        <taxon>Endopterygota</taxon>
        <taxon>Coleoptera</taxon>
        <taxon>Polyphaga</taxon>
        <taxon>Cucujiformia</taxon>
        <taxon>Chrysomeloidea</taxon>
        <taxon>Cerambycidae</taxon>
        <taxon>Cerambycinae</taxon>
        <taxon>Callichromatini</taxon>
        <taxon>Aromia</taxon>
    </lineage>
</organism>
<dbReference type="PANTHER" id="PTHR20974:SF0">
    <property type="entry name" value="UPF0585 PROTEIN CG18661"/>
    <property type="match status" value="1"/>
</dbReference>
<dbReference type="Pfam" id="PF06080">
    <property type="entry name" value="DUF938"/>
    <property type="match status" value="1"/>
</dbReference>
<evidence type="ECO:0000313" key="2">
    <source>
        <dbReference type="EMBL" id="KAJ8934600.1"/>
    </source>
</evidence>
<name>A0AAV8X864_9CUCU</name>
<dbReference type="SUPFAM" id="SSF53335">
    <property type="entry name" value="S-adenosyl-L-methionine-dependent methyltransferases"/>
    <property type="match status" value="1"/>
</dbReference>
<proteinExistence type="inferred from homology"/>
<dbReference type="EMBL" id="JAPWTK010001013">
    <property type="protein sequence ID" value="KAJ8934600.1"/>
    <property type="molecule type" value="Genomic_DNA"/>
</dbReference>
<dbReference type="InterPro" id="IPR029063">
    <property type="entry name" value="SAM-dependent_MTases_sf"/>
</dbReference>
<dbReference type="CDD" id="cd02440">
    <property type="entry name" value="AdoMet_MTases"/>
    <property type="match status" value="1"/>
</dbReference>
<evidence type="ECO:0000313" key="3">
    <source>
        <dbReference type="Proteomes" id="UP001162162"/>
    </source>
</evidence>
<protein>
    <recommendedName>
        <fullName evidence="4">Methyltransferase-like 26</fullName>
    </recommendedName>
</protein>
<dbReference type="InterPro" id="IPR010342">
    <property type="entry name" value="DUF938"/>
</dbReference>
<dbReference type="AlphaFoldDB" id="A0AAV8X864"/>
<evidence type="ECO:0000256" key="1">
    <source>
        <dbReference type="ARBA" id="ARBA00008308"/>
    </source>
</evidence>
<accession>A0AAV8X864</accession>
<keyword evidence="3" id="KW-1185">Reference proteome</keyword>